<dbReference type="Proteomes" id="UP000663823">
    <property type="component" value="Unassembled WGS sequence"/>
</dbReference>
<dbReference type="EMBL" id="CAJOBE010000651">
    <property type="protein sequence ID" value="CAF3670491.1"/>
    <property type="molecule type" value="Genomic_DNA"/>
</dbReference>
<evidence type="ECO:0000313" key="1">
    <source>
        <dbReference type="EMBL" id="CAF1010441.1"/>
    </source>
</evidence>
<dbReference type="Proteomes" id="UP000663874">
    <property type="component" value="Unassembled WGS sequence"/>
</dbReference>
<dbReference type="OrthoDB" id="10058351at2759"/>
<evidence type="ECO:0000313" key="2">
    <source>
        <dbReference type="EMBL" id="CAF1203856.1"/>
    </source>
</evidence>
<dbReference type="EMBL" id="CAJNOO010000684">
    <property type="protein sequence ID" value="CAF1010441.1"/>
    <property type="molecule type" value="Genomic_DNA"/>
</dbReference>
<name>A0A814HIG3_9BILA</name>
<evidence type="ECO:0000313" key="3">
    <source>
        <dbReference type="EMBL" id="CAF3670491.1"/>
    </source>
</evidence>
<comment type="caution">
    <text evidence="1">The sequence shown here is derived from an EMBL/GenBank/DDBJ whole genome shotgun (WGS) entry which is preliminary data.</text>
</comment>
<organism evidence="1 5">
    <name type="scientific">Rotaria sordida</name>
    <dbReference type="NCBI Taxonomy" id="392033"/>
    <lineage>
        <taxon>Eukaryota</taxon>
        <taxon>Metazoa</taxon>
        <taxon>Spiralia</taxon>
        <taxon>Gnathifera</taxon>
        <taxon>Rotifera</taxon>
        <taxon>Eurotatoria</taxon>
        <taxon>Bdelloidea</taxon>
        <taxon>Philodinida</taxon>
        <taxon>Philodinidae</taxon>
        <taxon>Rotaria</taxon>
    </lineage>
</organism>
<dbReference type="Proteomes" id="UP000663882">
    <property type="component" value="Unassembled WGS sequence"/>
</dbReference>
<gene>
    <name evidence="3" type="ORF">FNK824_LOCUS7162</name>
    <name evidence="4" type="ORF">OTI717_LOCUS19997</name>
    <name evidence="1" type="ORF">RFH988_LOCUS14648</name>
    <name evidence="2" type="ORF">SEV965_LOCUS21298</name>
</gene>
<protein>
    <submittedName>
        <fullName evidence="1">Uncharacterized protein</fullName>
    </submittedName>
</protein>
<sequence length="146" mass="15898">MVILSYLLFVNSIKINQILNSHVINSTSDFQSNCSTCICQCIKYSLSLSTFYCYVNCYTKNDTCQVIISASKINSIIVIDQTSTVYFANYSTYATTTKPITTSTSTSTSINHGGLIIANTIVNSSSTRTSEISVTYATTKTAISTP</sequence>
<dbReference type="EMBL" id="CAJOAX010003002">
    <property type="protein sequence ID" value="CAF3831143.1"/>
    <property type="molecule type" value="Genomic_DNA"/>
</dbReference>
<dbReference type="EMBL" id="CAJNOU010001436">
    <property type="protein sequence ID" value="CAF1203856.1"/>
    <property type="molecule type" value="Genomic_DNA"/>
</dbReference>
<dbReference type="AlphaFoldDB" id="A0A814HIG3"/>
<proteinExistence type="predicted"/>
<dbReference type="Proteomes" id="UP000663889">
    <property type="component" value="Unassembled WGS sequence"/>
</dbReference>
<reference evidence="1" key="1">
    <citation type="submission" date="2021-02" db="EMBL/GenBank/DDBJ databases">
        <authorList>
            <person name="Nowell W R."/>
        </authorList>
    </citation>
    <scope>NUCLEOTIDE SEQUENCE</scope>
</reference>
<accession>A0A814HIG3</accession>
<evidence type="ECO:0000313" key="4">
    <source>
        <dbReference type="EMBL" id="CAF3831143.1"/>
    </source>
</evidence>
<evidence type="ECO:0000313" key="5">
    <source>
        <dbReference type="Proteomes" id="UP000663882"/>
    </source>
</evidence>